<evidence type="ECO:0000313" key="4">
    <source>
        <dbReference type="Proteomes" id="UP000594263"/>
    </source>
</evidence>
<dbReference type="SUPFAM" id="SSF53448">
    <property type="entry name" value="Nucleotide-diphospho-sugar transferases"/>
    <property type="match status" value="1"/>
</dbReference>
<sequence length="661" mass="74834">MIRSRRRPHYGAYVCALTAAVLLLLSVALLHSRLTISGDHLQSGIGSSNDIFTDSLLDDPDFGSGSIDEDRIDEHDVIVNEDNEQSRVSDEDGEDEDSGDQGQYSGVSGYYFDHVSGVIRRAFDKRSIDEWADYIGFEAVAGLGVEDKSKGIFGSDDVPVDEEVRRKIGEVSGVEDALLLKTPGRKVSPLREGWGMWFDAKSDFLRRDRMFKSNLELLNPLNNPLLQDPDGVGITGLTRGDKLMYKDILNQFKKVSFNPPNTKQLLRNTRSTLQDQDKHISADESLIKESNQGMDELVDEVVMKADSGIKRTERKTLDHDSQGNGMDNTGEIDLGHLDRKDMKTLIKSKSADHIYADGKRWGYFPGLHPHLSFSRFVDNFFRKGKCSMRVFMVWNSAPWMYTLRLKRSFETLLLQHQEACVVVFSETVELDFFGEFVTEGFKVAVAMPNLDELLKGTPTKVFASVWSEWRKTKFYPTHYSELVRLAALYKYGGIYLDSDVLVLKPLSSLNNSIGQEDSHADSPLSGAVMAFRRHSPYILECLKEFHLTYDETKLRWNGAELLSRAAKKFMSKEDIPNKQTELNVLPSSAISPISRSDIKRYFDAPTTEDEKQQHDLLFKKIINESFTFHLWSSNTFSLLPEPESLVARLIGRSCIHCSDVL</sequence>
<dbReference type="Pfam" id="PF04488">
    <property type="entry name" value="Gly_transf_sug"/>
    <property type="match status" value="1"/>
</dbReference>
<feature type="region of interest" description="Disordered" evidence="1">
    <location>
        <begin position="73"/>
        <end position="103"/>
    </location>
</feature>
<dbReference type="Gramene" id="Kaladp0037s0325.3.v1.1">
    <property type="protein sequence ID" value="Kaladp0037s0325.3.v1.1"/>
    <property type="gene ID" value="Kaladp0037s0325.v1.1"/>
</dbReference>
<evidence type="ECO:0000259" key="2">
    <source>
        <dbReference type="Pfam" id="PF04572"/>
    </source>
</evidence>
<dbReference type="InterPro" id="IPR029044">
    <property type="entry name" value="Nucleotide-diphossugar_trans"/>
</dbReference>
<dbReference type="PANTHER" id="PTHR47213">
    <property type="entry name" value="OS07G0567300 PROTEIN"/>
    <property type="match status" value="1"/>
</dbReference>
<organism evidence="3 4">
    <name type="scientific">Kalanchoe fedtschenkoi</name>
    <name type="common">Lavender scallops</name>
    <name type="synonym">South American air plant</name>
    <dbReference type="NCBI Taxonomy" id="63787"/>
    <lineage>
        <taxon>Eukaryota</taxon>
        <taxon>Viridiplantae</taxon>
        <taxon>Streptophyta</taxon>
        <taxon>Embryophyta</taxon>
        <taxon>Tracheophyta</taxon>
        <taxon>Spermatophyta</taxon>
        <taxon>Magnoliopsida</taxon>
        <taxon>eudicotyledons</taxon>
        <taxon>Gunneridae</taxon>
        <taxon>Pentapetalae</taxon>
        <taxon>Saxifragales</taxon>
        <taxon>Crassulaceae</taxon>
        <taxon>Kalanchoe</taxon>
    </lineage>
</organism>
<dbReference type="Gramene" id="Kaladp0037s0325.1.v1.1">
    <property type="protein sequence ID" value="Kaladp0037s0325.1.v1.1"/>
    <property type="gene ID" value="Kaladp0037s0325.v1.1"/>
</dbReference>
<dbReference type="InterPro" id="IPR007577">
    <property type="entry name" value="GlycoTrfase_DXD_sugar-bd_CS"/>
</dbReference>
<dbReference type="OMA" id="YPIHYSE"/>
<dbReference type="EnsemblPlants" id="Kaladp0037s0325.2.v1.1">
    <property type="protein sequence ID" value="Kaladp0037s0325.2.v1.1"/>
    <property type="gene ID" value="Kaladp0037s0325.v1.1"/>
</dbReference>
<dbReference type="Pfam" id="PF04572">
    <property type="entry name" value="Gb3_synth"/>
    <property type="match status" value="1"/>
</dbReference>
<dbReference type="EnsemblPlants" id="Kaladp0037s0325.3.v1.1">
    <property type="protein sequence ID" value="Kaladp0037s0325.3.v1.1"/>
    <property type="gene ID" value="Kaladp0037s0325.v1.1"/>
</dbReference>
<keyword evidence="4" id="KW-1185">Reference proteome</keyword>
<dbReference type="Gramene" id="Kaladp0037s0325.4.v1.1">
    <property type="protein sequence ID" value="Kaladp0037s0325.4.v1.1"/>
    <property type="gene ID" value="Kaladp0037s0325.v1.1"/>
</dbReference>
<proteinExistence type="predicted"/>
<dbReference type="InterPro" id="IPR007652">
    <property type="entry name" value="A1-4-GlycosylTfrase_dom"/>
</dbReference>
<dbReference type="EnsemblPlants" id="Kaladp0037s0325.4.v1.1">
    <property type="protein sequence ID" value="Kaladp0037s0325.4.v1.1"/>
    <property type="gene ID" value="Kaladp0037s0325.v1.1"/>
</dbReference>
<feature type="compositionally biased region" description="Basic and acidic residues" evidence="1">
    <location>
        <begin position="73"/>
        <end position="90"/>
    </location>
</feature>
<feature type="region of interest" description="Disordered" evidence="1">
    <location>
        <begin position="312"/>
        <end position="333"/>
    </location>
</feature>
<dbReference type="Gene3D" id="3.90.550.20">
    <property type="match status" value="1"/>
</dbReference>
<evidence type="ECO:0000256" key="1">
    <source>
        <dbReference type="SAM" id="MobiDB-lite"/>
    </source>
</evidence>
<protein>
    <recommendedName>
        <fullName evidence="2">Alpha 1,4-glycosyltransferase domain-containing protein</fullName>
    </recommendedName>
</protein>
<dbReference type="Gramene" id="Kaladp0037s0325.2.v1.1">
    <property type="protein sequence ID" value="Kaladp0037s0325.2.v1.1"/>
    <property type="gene ID" value="Kaladp0037s0325.v1.1"/>
</dbReference>
<dbReference type="EnsemblPlants" id="Kaladp0037s0325.1.v1.1">
    <property type="protein sequence ID" value="Kaladp0037s0325.1.v1.1"/>
    <property type="gene ID" value="Kaladp0037s0325.v1.1"/>
</dbReference>
<name>A0A7N0THH8_KALFE</name>
<feature type="compositionally biased region" description="Basic and acidic residues" evidence="1">
    <location>
        <begin position="312"/>
        <end position="321"/>
    </location>
</feature>
<reference evidence="3" key="1">
    <citation type="submission" date="2021-01" db="UniProtKB">
        <authorList>
            <consortium name="EnsemblPlants"/>
        </authorList>
    </citation>
    <scope>IDENTIFICATION</scope>
</reference>
<dbReference type="InterPro" id="IPR044789">
    <property type="entry name" value="Put_A1-4-GlycosylTfrase_plant"/>
</dbReference>
<evidence type="ECO:0000313" key="3">
    <source>
        <dbReference type="EnsemblPlants" id="Kaladp0037s0325.4.v1.1"/>
    </source>
</evidence>
<accession>A0A7N0THH8</accession>
<dbReference type="Proteomes" id="UP000594263">
    <property type="component" value="Unplaced"/>
</dbReference>
<dbReference type="AlphaFoldDB" id="A0A7N0THH8"/>
<feature type="domain" description="Alpha 1,4-glycosyltransferase" evidence="2">
    <location>
        <begin position="530"/>
        <end position="660"/>
    </location>
</feature>
<dbReference type="PANTHER" id="PTHR47213:SF1">
    <property type="entry name" value="OS07G0567300 PROTEIN"/>
    <property type="match status" value="1"/>
</dbReference>